<gene>
    <name evidence="2" type="ORF">RMCB_1283</name>
</gene>
<organism evidence="2 3">
    <name type="scientific">Mycolicibacterium brisbanense</name>
    <dbReference type="NCBI Taxonomy" id="146020"/>
    <lineage>
        <taxon>Bacteria</taxon>
        <taxon>Bacillati</taxon>
        <taxon>Actinomycetota</taxon>
        <taxon>Actinomycetes</taxon>
        <taxon>Mycobacteriales</taxon>
        <taxon>Mycobacteriaceae</taxon>
        <taxon>Mycolicibacterium</taxon>
    </lineage>
</organism>
<evidence type="ECO:0008006" key="4">
    <source>
        <dbReference type="Google" id="ProtNLM"/>
    </source>
</evidence>
<accession>A0A100VW92</accession>
<evidence type="ECO:0000313" key="2">
    <source>
        <dbReference type="EMBL" id="GAS87187.1"/>
    </source>
</evidence>
<reference evidence="3" key="2">
    <citation type="submission" date="2016-02" db="EMBL/GenBank/DDBJ databases">
        <title>Draft genome sequence of five rapidly growing Mycobacterium species.</title>
        <authorList>
            <person name="Katahira K."/>
            <person name="Gotou Y."/>
            <person name="Iida K."/>
            <person name="Ogura Y."/>
            <person name="Hayashi T."/>
        </authorList>
    </citation>
    <scope>NUCLEOTIDE SEQUENCE [LARGE SCALE GENOMIC DNA]</scope>
    <source>
        <strain evidence="3">JCM15654</strain>
    </source>
</reference>
<proteinExistence type="predicted"/>
<dbReference type="Proteomes" id="UP000069620">
    <property type="component" value="Unassembled WGS sequence"/>
</dbReference>
<evidence type="ECO:0000256" key="1">
    <source>
        <dbReference type="SAM" id="SignalP"/>
    </source>
</evidence>
<dbReference type="Gene3D" id="2.40.10.10">
    <property type="entry name" value="Trypsin-like serine proteases"/>
    <property type="match status" value="2"/>
</dbReference>
<reference evidence="3" key="1">
    <citation type="journal article" date="2016" name="Genome Announc.">
        <title>Draft Genome Sequences of Five Rapidly Growing Mycobacterium Species, M. thermoresistibile, M. fortuitum subsp. acetamidolyticum, M. canariasense, M. brisbanense, and M. novocastrense.</title>
        <authorList>
            <person name="Katahira K."/>
            <person name="Ogura Y."/>
            <person name="Gotoh Y."/>
            <person name="Hayashi T."/>
        </authorList>
    </citation>
    <scope>NUCLEOTIDE SEQUENCE [LARGE SCALE GENOMIC DNA]</scope>
    <source>
        <strain evidence="3">JCM15654</strain>
    </source>
</reference>
<evidence type="ECO:0000313" key="3">
    <source>
        <dbReference type="Proteomes" id="UP000069620"/>
    </source>
</evidence>
<dbReference type="STRING" id="146020.RMCB_1283"/>
<name>A0A100VW92_9MYCO</name>
<sequence length="230" mass="23765">MLQPWLLMSRVLLAAATPMAALAVTSAPASATPGVLVYPGMEIRQDTNVCTLGFVDPVARVAYTAGHCRGSGAVGDRDGNFIGQQMSFQDNTPDGATIDTDHVIADWETIQLAGDVAVNNILPGGRMLVDDPGAVATPGLPVCHFGVITGETCGTVEAVNNGWFTMAHGVVSQKGDSGGPVYVITPDGRAAIVGVFNSTWGQFPAAVSWQNASGQARGMVQASSQIDGHQ</sequence>
<dbReference type="InterPro" id="IPR043504">
    <property type="entry name" value="Peptidase_S1_PA_chymotrypsin"/>
</dbReference>
<feature type="signal peptide" evidence="1">
    <location>
        <begin position="1"/>
        <end position="23"/>
    </location>
</feature>
<feature type="chain" id="PRO_5007089630" description="Trypsin domain-containing protein" evidence="1">
    <location>
        <begin position="24"/>
        <end position="230"/>
    </location>
</feature>
<keyword evidence="1" id="KW-0732">Signal</keyword>
<dbReference type="SUPFAM" id="SSF50494">
    <property type="entry name" value="Trypsin-like serine proteases"/>
    <property type="match status" value="1"/>
</dbReference>
<dbReference type="InterPro" id="IPR009003">
    <property type="entry name" value="Peptidase_S1_PA"/>
</dbReference>
<protein>
    <recommendedName>
        <fullName evidence="4">Trypsin domain-containing protein</fullName>
    </recommendedName>
</protein>
<comment type="caution">
    <text evidence="2">The sequence shown here is derived from an EMBL/GenBank/DDBJ whole genome shotgun (WGS) entry which is preliminary data.</text>
</comment>
<keyword evidence="3" id="KW-1185">Reference proteome</keyword>
<dbReference type="AlphaFoldDB" id="A0A100VW92"/>
<dbReference type="EMBL" id="BCSX01000017">
    <property type="protein sequence ID" value="GAS87187.1"/>
    <property type="molecule type" value="Genomic_DNA"/>
</dbReference>